<proteinExistence type="predicted"/>
<dbReference type="EMBL" id="JBHTHM010002010">
    <property type="protein sequence ID" value="MFD0787450.1"/>
    <property type="molecule type" value="Genomic_DNA"/>
</dbReference>
<sequence length="126" mass="13605">MGVGAGPALGAVPNHRRRHFDERVVPHRRRSPLRLRDWRMGTKLATVLVVPSLAFLVLAGVQTDALVGQTTVLGDFAEQVDIGRQITAAVHSVQQERDRTAGELAELRRAGGAADRTAAIEALEPL</sequence>
<name>A0ABW3A946_9ACTN</name>
<accession>A0ABW3A946</accession>
<evidence type="ECO:0000313" key="1">
    <source>
        <dbReference type="EMBL" id="MFD0787450.1"/>
    </source>
</evidence>
<protein>
    <submittedName>
        <fullName evidence="1">ATP-binding protein</fullName>
    </submittedName>
</protein>
<keyword evidence="2" id="KW-1185">Reference proteome</keyword>
<evidence type="ECO:0000313" key="2">
    <source>
        <dbReference type="Proteomes" id="UP001597053"/>
    </source>
</evidence>
<reference evidence="2" key="1">
    <citation type="journal article" date="2019" name="Int. J. Syst. Evol. Microbiol.">
        <title>The Global Catalogue of Microorganisms (GCM) 10K type strain sequencing project: providing services to taxonomists for standard genome sequencing and annotation.</title>
        <authorList>
            <consortium name="The Broad Institute Genomics Platform"/>
            <consortium name="The Broad Institute Genome Sequencing Center for Infectious Disease"/>
            <person name="Wu L."/>
            <person name="Ma J."/>
        </authorList>
    </citation>
    <scope>NUCLEOTIDE SEQUENCE [LARGE SCALE GENOMIC DNA]</scope>
    <source>
        <strain evidence="2">JCM 32148</strain>
    </source>
</reference>
<keyword evidence="1" id="KW-0547">Nucleotide-binding</keyword>
<feature type="non-terminal residue" evidence="1">
    <location>
        <position position="126"/>
    </location>
</feature>
<dbReference type="GO" id="GO:0005524">
    <property type="term" value="F:ATP binding"/>
    <property type="evidence" value="ECO:0007669"/>
    <property type="project" value="UniProtKB-KW"/>
</dbReference>
<gene>
    <name evidence="1" type="ORF">ACFQZ8_26405</name>
</gene>
<comment type="caution">
    <text evidence="1">The sequence shown here is derived from an EMBL/GenBank/DDBJ whole genome shotgun (WGS) entry which is preliminary data.</text>
</comment>
<dbReference type="Proteomes" id="UP001597053">
    <property type="component" value="Unassembled WGS sequence"/>
</dbReference>
<keyword evidence="1" id="KW-0067">ATP-binding</keyword>
<organism evidence="1 2">
    <name type="scientific">Micromonospora azadirachtae</name>
    <dbReference type="NCBI Taxonomy" id="1970735"/>
    <lineage>
        <taxon>Bacteria</taxon>
        <taxon>Bacillati</taxon>
        <taxon>Actinomycetota</taxon>
        <taxon>Actinomycetes</taxon>
        <taxon>Micromonosporales</taxon>
        <taxon>Micromonosporaceae</taxon>
        <taxon>Micromonospora</taxon>
    </lineage>
</organism>